<dbReference type="Proteomes" id="UP000263486">
    <property type="component" value="Unassembled WGS sequence"/>
</dbReference>
<reference evidence="1 2" key="1">
    <citation type="submission" date="2018-08" db="EMBL/GenBank/DDBJ databases">
        <title>Draft genome sequence of Psychrilyobacter sp. strain SD5 isolated from Black Sea water.</title>
        <authorList>
            <person name="Yadav S."/>
            <person name="Villanueva L."/>
            <person name="Damste J.S.S."/>
        </authorList>
    </citation>
    <scope>NUCLEOTIDE SEQUENCE [LARGE SCALE GENOMIC DNA]</scope>
    <source>
        <strain evidence="1 2">SD5</strain>
    </source>
</reference>
<comment type="caution">
    <text evidence="1">The sequence shown here is derived from an EMBL/GenBank/DDBJ whole genome shotgun (WGS) entry which is preliminary data.</text>
</comment>
<proteinExistence type="predicted"/>
<evidence type="ECO:0000313" key="2">
    <source>
        <dbReference type="Proteomes" id="UP000263486"/>
    </source>
</evidence>
<dbReference type="EMBL" id="QUAJ01000056">
    <property type="protein sequence ID" value="REI39270.1"/>
    <property type="molecule type" value="Genomic_DNA"/>
</dbReference>
<sequence length="154" mass="18036">MKEFFKGDDIMSFYRDIIRFFDDVELEDDLALSHDQPYLTVAMRQAINKMQSSLNIDSNDKILKNKIIVLEASLETLKDKIKLKLSNLVKYNDIKGTYGFLGKIKMQFEDEHNNLCKDLVSELRKINKQFNELKEYSKKSISLRIKPATFTITD</sequence>
<protein>
    <submittedName>
        <fullName evidence="1">Uncharacterized protein</fullName>
    </submittedName>
</protein>
<keyword evidence="2" id="KW-1185">Reference proteome</keyword>
<accession>A0ABX9KD21</accession>
<dbReference type="RefSeq" id="WP_114643755.1">
    <property type="nucleotide sequence ID" value="NZ_JAACIO010000053.1"/>
</dbReference>
<name>A0ABX9KD21_9FUSO</name>
<organism evidence="1 2">
    <name type="scientific">Psychrilyobacter piezotolerans</name>
    <dbReference type="NCBI Taxonomy" id="2293438"/>
    <lineage>
        <taxon>Bacteria</taxon>
        <taxon>Fusobacteriati</taxon>
        <taxon>Fusobacteriota</taxon>
        <taxon>Fusobacteriia</taxon>
        <taxon>Fusobacteriales</taxon>
        <taxon>Fusobacteriaceae</taxon>
        <taxon>Psychrilyobacter</taxon>
    </lineage>
</organism>
<gene>
    <name evidence="1" type="ORF">DYH56_15435</name>
</gene>
<evidence type="ECO:0000313" key="1">
    <source>
        <dbReference type="EMBL" id="REI39270.1"/>
    </source>
</evidence>